<dbReference type="GO" id="GO:0006298">
    <property type="term" value="P:mismatch repair"/>
    <property type="evidence" value="ECO:0007669"/>
    <property type="project" value="InterPro"/>
</dbReference>
<comment type="similarity">
    <text evidence="1">Belongs to the DNA mismatch repair MutL/HexB family.</text>
</comment>
<reference evidence="4 5" key="1">
    <citation type="submission" date="2023-03" db="EMBL/GenBank/DDBJ databases">
        <title>Genome insight into feeding habits of ladybird beetles.</title>
        <authorList>
            <person name="Li H.-S."/>
            <person name="Huang Y.-H."/>
            <person name="Pang H."/>
        </authorList>
    </citation>
    <scope>NUCLEOTIDE SEQUENCE [LARGE SCALE GENOMIC DNA]</scope>
    <source>
        <strain evidence="4">SYSU_2023b</strain>
        <tissue evidence="4">Whole body</tissue>
    </source>
</reference>
<dbReference type="Gene3D" id="3.30.565.10">
    <property type="entry name" value="Histidine kinase-like ATPase, C-terminal domain"/>
    <property type="match status" value="1"/>
</dbReference>
<dbReference type="GO" id="GO:0032300">
    <property type="term" value="C:mismatch repair complex"/>
    <property type="evidence" value="ECO:0007669"/>
    <property type="project" value="InterPro"/>
</dbReference>
<proteinExistence type="inferred from homology"/>
<dbReference type="Proteomes" id="UP001431783">
    <property type="component" value="Unassembled WGS sequence"/>
</dbReference>
<dbReference type="EMBL" id="JARQZJ010000031">
    <property type="protein sequence ID" value="KAK9873913.1"/>
    <property type="molecule type" value="Genomic_DNA"/>
</dbReference>
<feature type="region of interest" description="Disordered" evidence="3">
    <location>
        <begin position="596"/>
        <end position="637"/>
    </location>
</feature>
<accession>A0AAW1TYY6</accession>
<dbReference type="GO" id="GO:0016887">
    <property type="term" value="F:ATP hydrolysis activity"/>
    <property type="evidence" value="ECO:0007669"/>
    <property type="project" value="InterPro"/>
</dbReference>
<protein>
    <recommendedName>
        <fullName evidence="6">DNA mismatch repair protein S5 domain-containing protein</fullName>
    </recommendedName>
</protein>
<keyword evidence="2" id="KW-0227">DNA damage</keyword>
<sequence>MIYIIVKMEIKPLSENVISKIRSFCCISNITHCVTELMLNSLDAKSSAIAIRINPKYFRIQIVDNGIGISQENMENIARKNFTSKCSSLDDLDHKTKTHGYKGESLWNISHISKNVNITSKCSNNDKTFSKKILNGKRSKVLLVKNRQSNGTTVTVDGLFNNLPVRQKVIKKEYELEEIITLIKRLSVIYPQVSFSLRNDLTGKLILKCQKYDNVIQSLISLYPDIKESDLTVMKVRKDKIKIDTLFLKEVTYCQIVQQIFVNRRPVVFSELHKLLCQLLQKGQKKNILNTNSHPLFIINVKCPISHYNLTYEDSSPVVEFKNIDALERCVEKMISNFLGKPLENNNILEQENTIKSVCGASDLFGAIKGYGFKNWQSDHIKNTEDNKKAKRQLKKPKPLPIKICELKNKRITMNNKVAEKKIISSESKNTVLAIVQNDSHDKYPLHPDISRNMLEESMGGRFIKNYQNLENKFEKLILKKDMNTTLFSNFTKSENKGKDVIMYMFLKSTELFSNNTYNEQSKKTSEESEYETLNNSNETIMESNIFFKNTRKTKTHKMNKTVSISVKLKRRRNKSPEERINIQSNTTFTCSKPKRRNIEDRNENNLYTKLKKSDKATSPTFNPRKRNYESTEYASNQREDKYIQTTFFEGRGEAESCPVSEILRKKFKYYDANRRYLDNNSYKIERNKRDRGIEGETNAILEDNFHMPNSFRFNFPNEVDDITFLNYFENMGFNIPLPLFYPTMLN</sequence>
<evidence type="ECO:0008006" key="6">
    <source>
        <dbReference type="Google" id="ProtNLM"/>
    </source>
</evidence>
<organism evidence="4 5">
    <name type="scientific">Henosepilachna vigintioctopunctata</name>
    <dbReference type="NCBI Taxonomy" id="420089"/>
    <lineage>
        <taxon>Eukaryota</taxon>
        <taxon>Metazoa</taxon>
        <taxon>Ecdysozoa</taxon>
        <taxon>Arthropoda</taxon>
        <taxon>Hexapoda</taxon>
        <taxon>Insecta</taxon>
        <taxon>Pterygota</taxon>
        <taxon>Neoptera</taxon>
        <taxon>Endopterygota</taxon>
        <taxon>Coleoptera</taxon>
        <taxon>Polyphaga</taxon>
        <taxon>Cucujiformia</taxon>
        <taxon>Coccinelloidea</taxon>
        <taxon>Coccinellidae</taxon>
        <taxon>Epilachninae</taxon>
        <taxon>Epilachnini</taxon>
        <taxon>Henosepilachna</taxon>
    </lineage>
</organism>
<dbReference type="SUPFAM" id="SSF55874">
    <property type="entry name" value="ATPase domain of HSP90 chaperone/DNA topoisomerase II/histidine kinase"/>
    <property type="match status" value="1"/>
</dbReference>
<dbReference type="InterPro" id="IPR036890">
    <property type="entry name" value="HATPase_C_sf"/>
</dbReference>
<evidence type="ECO:0000313" key="5">
    <source>
        <dbReference type="Proteomes" id="UP001431783"/>
    </source>
</evidence>
<evidence type="ECO:0000256" key="3">
    <source>
        <dbReference type="SAM" id="MobiDB-lite"/>
    </source>
</evidence>
<dbReference type="PANTHER" id="PTHR10073">
    <property type="entry name" value="DNA MISMATCH REPAIR PROTEIN MLH, PMS, MUTL"/>
    <property type="match status" value="1"/>
</dbReference>
<dbReference type="GO" id="GO:0140664">
    <property type="term" value="F:ATP-dependent DNA damage sensor activity"/>
    <property type="evidence" value="ECO:0007669"/>
    <property type="project" value="InterPro"/>
</dbReference>
<evidence type="ECO:0000256" key="2">
    <source>
        <dbReference type="ARBA" id="ARBA00022763"/>
    </source>
</evidence>
<dbReference type="Gene3D" id="3.30.230.10">
    <property type="match status" value="1"/>
</dbReference>
<dbReference type="InterPro" id="IPR038973">
    <property type="entry name" value="MutL/Mlh/Pms-like"/>
</dbReference>
<dbReference type="PANTHER" id="PTHR10073:SF47">
    <property type="entry name" value="DNA MISMATCH REPAIR PROTEIN MLH3"/>
    <property type="match status" value="1"/>
</dbReference>
<dbReference type="AlphaFoldDB" id="A0AAW1TYY6"/>
<gene>
    <name evidence="4" type="ORF">WA026_002265</name>
</gene>
<keyword evidence="5" id="KW-1185">Reference proteome</keyword>
<evidence type="ECO:0000313" key="4">
    <source>
        <dbReference type="EMBL" id="KAK9873913.1"/>
    </source>
</evidence>
<evidence type="ECO:0000256" key="1">
    <source>
        <dbReference type="ARBA" id="ARBA00006082"/>
    </source>
</evidence>
<dbReference type="InterPro" id="IPR014721">
    <property type="entry name" value="Ribsml_uS5_D2-typ_fold_subgr"/>
</dbReference>
<dbReference type="Pfam" id="PF13589">
    <property type="entry name" value="HATPase_c_3"/>
    <property type="match status" value="1"/>
</dbReference>
<name>A0AAW1TYY6_9CUCU</name>
<comment type="caution">
    <text evidence="4">The sequence shown here is derived from an EMBL/GenBank/DDBJ whole genome shotgun (WGS) entry which is preliminary data.</text>
</comment>